<evidence type="ECO:0000256" key="1">
    <source>
        <dbReference type="ARBA" id="ARBA00022475"/>
    </source>
</evidence>
<keyword evidence="10 11" id="KW-0961">Cell wall biogenesis/degradation</keyword>
<keyword evidence="9 11" id="KW-0472">Membrane</keyword>
<keyword evidence="3 11" id="KW-0328">Glycosyltransferase</keyword>
<evidence type="ECO:0000256" key="9">
    <source>
        <dbReference type="ARBA" id="ARBA00023136"/>
    </source>
</evidence>
<dbReference type="RefSeq" id="WP_200388200.1">
    <property type="nucleotide sequence ID" value="NZ_NRSD01000012.1"/>
</dbReference>
<dbReference type="Gene3D" id="1.10.3810.10">
    <property type="entry name" value="Biosynthetic peptidoglycan transglycosylase-like"/>
    <property type="match status" value="1"/>
</dbReference>
<comment type="function">
    <text evidence="11">Peptidoglycan polymerase that catalyzes glycan chain elongation from lipid-linked precursors.</text>
</comment>
<comment type="caution">
    <text evidence="13">The sequence shown here is derived from an EMBL/GenBank/DDBJ whole genome shotgun (WGS) entry which is preliminary data.</text>
</comment>
<dbReference type="GO" id="GO:0008955">
    <property type="term" value="F:peptidoglycan glycosyltransferase activity"/>
    <property type="evidence" value="ECO:0007669"/>
    <property type="project" value="UniProtKB-UniRule"/>
</dbReference>
<dbReference type="InterPro" id="IPR036950">
    <property type="entry name" value="PBP_transglycosylase"/>
</dbReference>
<organism evidence="13 14">
    <name type="scientific">Thiocapsa imhoffii</name>
    <dbReference type="NCBI Taxonomy" id="382777"/>
    <lineage>
        <taxon>Bacteria</taxon>
        <taxon>Pseudomonadati</taxon>
        <taxon>Pseudomonadota</taxon>
        <taxon>Gammaproteobacteria</taxon>
        <taxon>Chromatiales</taxon>
        <taxon>Chromatiaceae</taxon>
        <taxon>Thiocapsa</taxon>
    </lineage>
</organism>
<proteinExistence type="inferred from homology"/>
<dbReference type="SUPFAM" id="SSF53955">
    <property type="entry name" value="Lysozyme-like"/>
    <property type="match status" value="1"/>
</dbReference>
<dbReference type="GO" id="GO:0009252">
    <property type="term" value="P:peptidoglycan biosynthetic process"/>
    <property type="evidence" value="ECO:0007669"/>
    <property type="project" value="UniProtKB-UniRule"/>
</dbReference>
<dbReference type="EMBL" id="NRSD01000012">
    <property type="protein sequence ID" value="MBK1645391.1"/>
    <property type="molecule type" value="Genomic_DNA"/>
</dbReference>
<dbReference type="AlphaFoldDB" id="A0A9X0WII3"/>
<keyword evidence="2 11" id="KW-0997">Cell inner membrane</keyword>
<evidence type="ECO:0000256" key="8">
    <source>
        <dbReference type="ARBA" id="ARBA00022989"/>
    </source>
</evidence>
<evidence type="ECO:0000313" key="13">
    <source>
        <dbReference type="EMBL" id="MBK1645391.1"/>
    </source>
</evidence>
<dbReference type="InterPro" id="IPR023346">
    <property type="entry name" value="Lysozyme-like_dom_sf"/>
</dbReference>
<dbReference type="HAMAP" id="MF_00766">
    <property type="entry name" value="PGT_MtgA"/>
    <property type="match status" value="1"/>
</dbReference>
<dbReference type="Pfam" id="PF00912">
    <property type="entry name" value="Transgly"/>
    <property type="match status" value="1"/>
</dbReference>
<reference evidence="13 14" key="1">
    <citation type="journal article" date="2020" name="Microorganisms">
        <title>Osmotic Adaptation and Compatible Solute Biosynthesis of Phototrophic Bacteria as Revealed from Genome Analyses.</title>
        <authorList>
            <person name="Imhoff J.F."/>
            <person name="Rahn T."/>
            <person name="Kunzel S."/>
            <person name="Keller A."/>
            <person name="Neulinger S.C."/>
        </authorList>
    </citation>
    <scope>NUCLEOTIDE SEQUENCE [LARGE SCALE GENOMIC DNA]</scope>
    <source>
        <strain evidence="13 14">DSM 21303</strain>
    </source>
</reference>
<evidence type="ECO:0000256" key="4">
    <source>
        <dbReference type="ARBA" id="ARBA00022679"/>
    </source>
</evidence>
<evidence type="ECO:0000256" key="6">
    <source>
        <dbReference type="ARBA" id="ARBA00022960"/>
    </source>
</evidence>
<dbReference type="GO" id="GO:0008360">
    <property type="term" value="P:regulation of cell shape"/>
    <property type="evidence" value="ECO:0007669"/>
    <property type="project" value="UniProtKB-KW"/>
</dbReference>
<evidence type="ECO:0000313" key="14">
    <source>
        <dbReference type="Proteomes" id="UP001138802"/>
    </source>
</evidence>
<comment type="subcellular location">
    <subcellularLocation>
        <location evidence="11">Cell inner membrane</location>
        <topology evidence="11">Single-pass membrane protein</topology>
    </subcellularLocation>
</comment>
<comment type="catalytic activity">
    <reaction evidence="11">
        <text>[GlcNAc-(1-&gt;4)-Mur2Ac(oyl-L-Ala-gamma-D-Glu-L-Lys-D-Ala-D-Ala)](n)-di-trans,octa-cis-undecaprenyl diphosphate + beta-D-GlcNAc-(1-&gt;4)-Mur2Ac(oyl-L-Ala-gamma-D-Glu-L-Lys-D-Ala-D-Ala)-di-trans,octa-cis-undecaprenyl diphosphate = [GlcNAc-(1-&gt;4)-Mur2Ac(oyl-L-Ala-gamma-D-Glu-L-Lys-D-Ala-D-Ala)](n+1)-di-trans,octa-cis-undecaprenyl diphosphate + di-trans,octa-cis-undecaprenyl diphosphate + H(+)</text>
        <dbReference type="Rhea" id="RHEA:23708"/>
        <dbReference type="Rhea" id="RHEA-COMP:9602"/>
        <dbReference type="Rhea" id="RHEA-COMP:9603"/>
        <dbReference type="ChEBI" id="CHEBI:15378"/>
        <dbReference type="ChEBI" id="CHEBI:58405"/>
        <dbReference type="ChEBI" id="CHEBI:60033"/>
        <dbReference type="ChEBI" id="CHEBI:78435"/>
        <dbReference type="EC" id="2.4.99.28"/>
    </reaction>
</comment>
<evidence type="ECO:0000256" key="11">
    <source>
        <dbReference type="HAMAP-Rule" id="MF_00766"/>
    </source>
</evidence>
<feature type="transmembrane region" description="Helical" evidence="11">
    <location>
        <begin position="20"/>
        <end position="42"/>
    </location>
</feature>
<dbReference type="Proteomes" id="UP001138802">
    <property type="component" value="Unassembled WGS sequence"/>
</dbReference>
<dbReference type="GO" id="GO:0071555">
    <property type="term" value="P:cell wall organization"/>
    <property type="evidence" value="ECO:0007669"/>
    <property type="project" value="UniProtKB-KW"/>
</dbReference>
<dbReference type="NCBIfam" id="TIGR02070">
    <property type="entry name" value="mono_pep_trsgly"/>
    <property type="match status" value="1"/>
</dbReference>
<dbReference type="PANTHER" id="PTHR30400">
    <property type="entry name" value="MONOFUNCTIONAL BIOSYNTHETIC PEPTIDOGLYCAN TRANSGLYCOSYLASE"/>
    <property type="match status" value="1"/>
</dbReference>
<comment type="similarity">
    <text evidence="11">Belongs to the glycosyltransferase 51 family.</text>
</comment>
<keyword evidence="6 11" id="KW-0133">Cell shape</keyword>
<evidence type="ECO:0000256" key="10">
    <source>
        <dbReference type="ARBA" id="ARBA00023316"/>
    </source>
</evidence>
<keyword evidence="1 11" id="KW-1003">Cell membrane</keyword>
<name>A0A9X0WII3_9GAMM</name>
<comment type="pathway">
    <text evidence="11">Cell wall biogenesis; peptidoglycan biosynthesis.</text>
</comment>
<dbReference type="InterPro" id="IPR011812">
    <property type="entry name" value="Pep_trsgly"/>
</dbReference>
<keyword evidence="7 11" id="KW-0573">Peptidoglycan synthesis</keyword>
<evidence type="ECO:0000259" key="12">
    <source>
        <dbReference type="Pfam" id="PF00912"/>
    </source>
</evidence>
<protein>
    <recommendedName>
        <fullName evidence="11">Biosynthetic peptidoglycan transglycosylase</fullName>
        <ecNumber evidence="11">2.4.99.28</ecNumber>
    </recommendedName>
    <alternativeName>
        <fullName evidence="11">Glycan polymerase</fullName>
    </alternativeName>
    <alternativeName>
        <fullName evidence="11">Peptidoglycan glycosyltransferase MtgA</fullName>
        <shortName evidence="11">PGT</shortName>
    </alternativeName>
</protein>
<dbReference type="EC" id="2.4.99.28" evidence="11"/>
<keyword evidence="8 11" id="KW-1133">Transmembrane helix</keyword>
<keyword evidence="5 11" id="KW-0812">Transmembrane</keyword>
<keyword evidence="4 11" id="KW-0808">Transferase</keyword>
<accession>A0A9X0WII3</accession>
<dbReference type="GO" id="GO:0016763">
    <property type="term" value="F:pentosyltransferase activity"/>
    <property type="evidence" value="ECO:0007669"/>
    <property type="project" value="InterPro"/>
</dbReference>
<evidence type="ECO:0000256" key="7">
    <source>
        <dbReference type="ARBA" id="ARBA00022984"/>
    </source>
</evidence>
<dbReference type="GO" id="GO:0005886">
    <property type="term" value="C:plasma membrane"/>
    <property type="evidence" value="ECO:0007669"/>
    <property type="project" value="UniProtKB-SubCell"/>
</dbReference>
<evidence type="ECO:0000256" key="2">
    <source>
        <dbReference type="ARBA" id="ARBA00022519"/>
    </source>
</evidence>
<feature type="domain" description="Glycosyl transferase family 51" evidence="12">
    <location>
        <begin position="67"/>
        <end position="231"/>
    </location>
</feature>
<gene>
    <name evidence="11" type="primary">mtgA</name>
    <name evidence="13" type="ORF">CKO25_12200</name>
</gene>
<dbReference type="PANTHER" id="PTHR30400:SF0">
    <property type="entry name" value="BIOSYNTHETIC PEPTIDOGLYCAN TRANSGLYCOSYLASE"/>
    <property type="match status" value="1"/>
</dbReference>
<sequence>MSKRPRAKRTLTRWRRLRRWLVIGLATILVCTVVPVAALRWLDPPTSSFMLQRWVAGLFDPALQVHIHHEWTDWDRIPDAVKLAVLAAEDQRFPSHRGFDRIEIERAIARHRAGGRLRGASTISQQTAKNLFLWSGRDPVRKGLEVWFTLLIETFWSKQRILEIYLNIAQFGPETYGVGAASWRYFHRPPATLTAADAALMAAVLPNPQIYRLEAPSATVRRRAEHIRLQMRRLGGVAYLQRL</sequence>
<evidence type="ECO:0000256" key="3">
    <source>
        <dbReference type="ARBA" id="ARBA00022676"/>
    </source>
</evidence>
<dbReference type="InterPro" id="IPR001264">
    <property type="entry name" value="Glyco_trans_51"/>
</dbReference>
<evidence type="ECO:0000256" key="5">
    <source>
        <dbReference type="ARBA" id="ARBA00022692"/>
    </source>
</evidence>
<dbReference type="GO" id="GO:0009274">
    <property type="term" value="C:peptidoglycan-based cell wall"/>
    <property type="evidence" value="ECO:0007669"/>
    <property type="project" value="InterPro"/>
</dbReference>
<keyword evidence="14" id="KW-1185">Reference proteome</keyword>